<accession>A0A937XBQ5</accession>
<keyword evidence="4 5" id="KW-0732">Signal</keyword>
<dbReference type="GO" id="GO:0030001">
    <property type="term" value="P:metal ion transport"/>
    <property type="evidence" value="ECO:0007669"/>
    <property type="project" value="InterPro"/>
</dbReference>
<dbReference type="EMBL" id="VGIR01000009">
    <property type="protein sequence ID" value="MBM3330740.1"/>
    <property type="molecule type" value="Genomic_DNA"/>
</dbReference>
<dbReference type="SUPFAM" id="SSF53807">
    <property type="entry name" value="Helical backbone' metal receptor"/>
    <property type="match status" value="1"/>
</dbReference>
<dbReference type="InterPro" id="IPR006127">
    <property type="entry name" value="ZnuA-like"/>
</dbReference>
<evidence type="ECO:0000256" key="5">
    <source>
        <dbReference type="SAM" id="SignalP"/>
    </source>
</evidence>
<proteinExistence type="predicted"/>
<dbReference type="Gene3D" id="3.40.50.1980">
    <property type="entry name" value="Nitrogenase molybdenum iron protein domain"/>
    <property type="match status" value="1"/>
</dbReference>
<evidence type="ECO:0000313" key="7">
    <source>
        <dbReference type="Proteomes" id="UP000779900"/>
    </source>
</evidence>
<evidence type="ECO:0000256" key="3">
    <source>
        <dbReference type="ARBA" id="ARBA00022723"/>
    </source>
</evidence>
<evidence type="ECO:0000313" key="6">
    <source>
        <dbReference type="EMBL" id="MBM3330740.1"/>
    </source>
</evidence>
<dbReference type="InterPro" id="IPR050492">
    <property type="entry name" value="Bact_metal-bind_prot9"/>
</dbReference>
<gene>
    <name evidence="6" type="ORF">FJY68_02675</name>
</gene>
<dbReference type="PANTHER" id="PTHR42953">
    <property type="entry name" value="HIGH-AFFINITY ZINC UPTAKE SYSTEM PROTEIN ZNUA-RELATED"/>
    <property type="match status" value="1"/>
</dbReference>
<evidence type="ECO:0000256" key="1">
    <source>
        <dbReference type="ARBA" id="ARBA00004196"/>
    </source>
</evidence>
<evidence type="ECO:0000256" key="2">
    <source>
        <dbReference type="ARBA" id="ARBA00022448"/>
    </source>
</evidence>
<organism evidence="6 7">
    <name type="scientific">candidate division WOR-3 bacterium</name>
    <dbReference type="NCBI Taxonomy" id="2052148"/>
    <lineage>
        <taxon>Bacteria</taxon>
        <taxon>Bacteria division WOR-3</taxon>
    </lineage>
</organism>
<keyword evidence="2" id="KW-0813">Transport</keyword>
<comment type="subcellular location">
    <subcellularLocation>
        <location evidence="1">Cell envelope</location>
    </subcellularLocation>
</comment>
<evidence type="ECO:0000256" key="4">
    <source>
        <dbReference type="ARBA" id="ARBA00022729"/>
    </source>
</evidence>
<feature type="signal peptide" evidence="5">
    <location>
        <begin position="1"/>
        <end position="18"/>
    </location>
</feature>
<dbReference type="PANTHER" id="PTHR42953:SF1">
    <property type="entry name" value="METAL-BINDING PROTEIN HI_0362-RELATED"/>
    <property type="match status" value="1"/>
</dbReference>
<dbReference type="GO" id="GO:0030313">
    <property type="term" value="C:cell envelope"/>
    <property type="evidence" value="ECO:0007669"/>
    <property type="project" value="UniProtKB-SubCell"/>
</dbReference>
<feature type="chain" id="PRO_5037785141" description="Zinc ABC transporter substrate-binding protein" evidence="5">
    <location>
        <begin position="19"/>
        <end position="268"/>
    </location>
</feature>
<comment type="caution">
    <text evidence="6">The sequence shown here is derived from an EMBL/GenBank/DDBJ whole genome shotgun (WGS) entry which is preliminary data.</text>
</comment>
<dbReference type="GO" id="GO:0046872">
    <property type="term" value="F:metal ion binding"/>
    <property type="evidence" value="ECO:0007669"/>
    <property type="project" value="UniProtKB-KW"/>
</dbReference>
<keyword evidence="3" id="KW-0479">Metal-binding</keyword>
<dbReference type="AlphaFoldDB" id="A0A937XBQ5"/>
<dbReference type="Proteomes" id="UP000779900">
    <property type="component" value="Unassembled WGS sequence"/>
</dbReference>
<protein>
    <recommendedName>
        <fullName evidence="8">Zinc ABC transporter substrate-binding protein</fullName>
    </recommendedName>
</protein>
<sequence>MSRSLRLALAFAVMAGLAGNCARSSSRRPSIVASTTLISTIVEAVAPGRFAVTTIAPAGLCPGHFDLKPSDLAAANNARLILNHGWEAWYPALEKAIVPPGPRRVTFATKGNWMIPEIQKQAALEIATLLAETDTVRADTYLRAAARYSADVDSAAALAQNMLSGKALPAVIAAQQQAPFLAWLGIRVVATYGRAEDFTAQELTRLARVAQDSGVALIVDNLQSGPDTGKPLAEGLKVLHVTLSNFPLHGSYPKALLDNAAALAKAVE</sequence>
<name>A0A937XBQ5_UNCW3</name>
<dbReference type="Pfam" id="PF01297">
    <property type="entry name" value="ZnuA"/>
    <property type="match status" value="1"/>
</dbReference>
<reference evidence="6" key="1">
    <citation type="submission" date="2019-03" db="EMBL/GenBank/DDBJ databases">
        <title>Lake Tanganyika Metagenome-Assembled Genomes (MAGs).</title>
        <authorList>
            <person name="Tran P."/>
        </authorList>
    </citation>
    <scope>NUCLEOTIDE SEQUENCE</scope>
    <source>
        <strain evidence="6">K_DeepCast_150m_m2_040</strain>
    </source>
</reference>
<evidence type="ECO:0008006" key="8">
    <source>
        <dbReference type="Google" id="ProtNLM"/>
    </source>
</evidence>